<organism evidence="2 3">
    <name type="scientific">Oryctes borbonicus</name>
    <dbReference type="NCBI Taxonomy" id="1629725"/>
    <lineage>
        <taxon>Eukaryota</taxon>
        <taxon>Metazoa</taxon>
        <taxon>Ecdysozoa</taxon>
        <taxon>Arthropoda</taxon>
        <taxon>Hexapoda</taxon>
        <taxon>Insecta</taxon>
        <taxon>Pterygota</taxon>
        <taxon>Neoptera</taxon>
        <taxon>Endopterygota</taxon>
        <taxon>Coleoptera</taxon>
        <taxon>Polyphaga</taxon>
        <taxon>Scarabaeiformia</taxon>
        <taxon>Scarabaeidae</taxon>
        <taxon>Dynastinae</taxon>
        <taxon>Oryctes</taxon>
    </lineage>
</organism>
<feature type="region of interest" description="Disordered" evidence="1">
    <location>
        <begin position="176"/>
        <end position="307"/>
    </location>
</feature>
<evidence type="ECO:0000256" key="1">
    <source>
        <dbReference type="SAM" id="MobiDB-lite"/>
    </source>
</evidence>
<feature type="compositionally biased region" description="Acidic residues" evidence="1">
    <location>
        <begin position="204"/>
        <end position="228"/>
    </location>
</feature>
<gene>
    <name evidence="2" type="ORF">AMK59_6348</name>
</gene>
<feature type="region of interest" description="Disordered" evidence="1">
    <location>
        <begin position="1"/>
        <end position="110"/>
    </location>
</feature>
<evidence type="ECO:0000313" key="3">
    <source>
        <dbReference type="Proteomes" id="UP000051574"/>
    </source>
</evidence>
<dbReference type="EMBL" id="LJIG01016153">
    <property type="protein sequence ID" value="KRT81456.1"/>
    <property type="molecule type" value="Genomic_DNA"/>
</dbReference>
<keyword evidence="3" id="KW-1185">Reference proteome</keyword>
<accession>A0A0T6B1U7</accession>
<name>A0A0T6B1U7_9SCAR</name>
<protein>
    <submittedName>
        <fullName evidence="2">Uncharacterized protein</fullName>
    </submittedName>
</protein>
<reference evidence="2 3" key="1">
    <citation type="submission" date="2015-09" db="EMBL/GenBank/DDBJ databases">
        <title>Draft genome of the scarab beetle Oryctes borbonicus.</title>
        <authorList>
            <person name="Meyer J.M."/>
            <person name="Markov G.V."/>
            <person name="Baskaran P."/>
            <person name="Herrmann M."/>
            <person name="Sommer R.J."/>
            <person name="Roedelsperger C."/>
        </authorList>
    </citation>
    <scope>NUCLEOTIDE SEQUENCE [LARGE SCALE GENOMIC DNA]</scope>
    <source>
        <strain evidence="2">OB123</strain>
        <tissue evidence="2">Whole animal</tissue>
    </source>
</reference>
<feature type="compositionally biased region" description="Basic residues" evidence="1">
    <location>
        <begin position="262"/>
        <end position="278"/>
    </location>
</feature>
<dbReference type="AlphaFoldDB" id="A0A0T6B1U7"/>
<evidence type="ECO:0000313" key="2">
    <source>
        <dbReference type="EMBL" id="KRT81456.1"/>
    </source>
</evidence>
<feature type="compositionally biased region" description="Basic residues" evidence="1">
    <location>
        <begin position="1"/>
        <end position="33"/>
    </location>
</feature>
<feature type="compositionally biased region" description="Basic and acidic residues" evidence="1">
    <location>
        <begin position="51"/>
        <end position="71"/>
    </location>
</feature>
<proteinExistence type="predicted"/>
<feature type="compositionally biased region" description="Acidic residues" evidence="1">
    <location>
        <begin position="293"/>
        <end position="307"/>
    </location>
</feature>
<dbReference type="OrthoDB" id="10260961at2759"/>
<sequence>MVSNKMYKKKQLNNRPKTRKQLRKDQRKMKKQRRAEYYTNRPKPGRFVLKPSEDVVAEKTLENDHKSFQKPEKKKLKNTPNKRTNSNFNEIENEKRKQKKLEKEMQKQRKKQLFEANLQEDRNIKQLEKQLKLNKRKSKLIPKTFASEGLDYILEVCDSENIKGIVNAEQELNDSGNEFDEDFALMANQPRENLKEASKYPSADSDDENNNDSEMMSADEENFNDDNENSISNNEEQLNSEDDMLDHSIESSEDSDNSGNKSRIKRKAKGKLPIKKKQKTELDGYSNSGSDVAEGDVNDNDNDESETWEDIYGRIRSTDGSIISDNSGKYIPPAIRAKMDGKVTENKERMEKLARLKKQIKGMSYYSIHNCL</sequence>
<dbReference type="Proteomes" id="UP000051574">
    <property type="component" value="Unassembled WGS sequence"/>
</dbReference>
<comment type="caution">
    <text evidence="2">The sequence shown here is derived from an EMBL/GenBank/DDBJ whole genome shotgun (WGS) entry which is preliminary data.</text>
</comment>
<feature type="compositionally biased region" description="Polar residues" evidence="1">
    <location>
        <begin position="78"/>
        <end position="90"/>
    </location>
</feature>